<gene>
    <name evidence="1" type="ORF">Bccel_0263</name>
</gene>
<dbReference type="STRING" id="398512.Bccel_0263"/>
<evidence type="ECO:0000313" key="1">
    <source>
        <dbReference type="EMBL" id="KNY25006.1"/>
    </source>
</evidence>
<comment type="caution">
    <text evidence="1">The sequence shown here is derived from an EMBL/GenBank/DDBJ whole genome shotgun (WGS) entry which is preliminary data.</text>
</comment>
<dbReference type="eggNOG" id="ENOG5032XJI">
    <property type="taxonomic scope" value="Bacteria"/>
</dbReference>
<protein>
    <submittedName>
        <fullName evidence="1">XkdN-like protein</fullName>
    </submittedName>
</protein>
<dbReference type="Proteomes" id="UP000036923">
    <property type="component" value="Unassembled WGS sequence"/>
</dbReference>
<sequence length="139" mass="15531">MSKLQAFLNKNIIEEITEDVFVSNRFKDEETGEILKFKIRSVPLSEYKKIQKACTKITKTGAEFDNVTFAEKIVIEGTVDPNFKDAESAKLANCVGANAPTQYLYKVLKSGEVISLSEKILILSGFGEDMEDLVEEAKN</sequence>
<dbReference type="InterPro" id="IPR014986">
    <property type="entry name" value="XkdN-like"/>
</dbReference>
<proteinExistence type="predicted"/>
<dbReference type="OrthoDB" id="1807498at2"/>
<dbReference type="Gene3D" id="3.30.2220.30">
    <property type="match status" value="1"/>
</dbReference>
<reference evidence="2" key="1">
    <citation type="submission" date="2015-07" db="EMBL/GenBank/DDBJ databases">
        <title>Near-Complete Genome Sequence of the Cellulolytic Bacterium Bacteroides (Pseudobacteroides) cellulosolvens ATCC 35603.</title>
        <authorList>
            <person name="Dassa B."/>
            <person name="Utturkar S.M."/>
            <person name="Klingeman D.M."/>
            <person name="Hurt R.A."/>
            <person name="Keller M."/>
            <person name="Xu J."/>
            <person name="Reddy Y.H.K."/>
            <person name="Borovok I."/>
            <person name="Grinberg I.R."/>
            <person name="Lamed R."/>
            <person name="Zhivin O."/>
            <person name="Bayer E.A."/>
            <person name="Brown S.D."/>
        </authorList>
    </citation>
    <scope>NUCLEOTIDE SEQUENCE [LARGE SCALE GENOMIC DNA]</scope>
    <source>
        <strain evidence="2">DSM 2933</strain>
    </source>
</reference>
<dbReference type="Pfam" id="PF08890">
    <property type="entry name" value="Phage_TAC_5"/>
    <property type="match status" value="1"/>
</dbReference>
<keyword evidence="2" id="KW-1185">Reference proteome</keyword>
<dbReference type="InterPro" id="IPR038559">
    <property type="entry name" value="XkdN-like_sf"/>
</dbReference>
<name>A0A0L6JGL2_9FIRM</name>
<organism evidence="1 2">
    <name type="scientific">Pseudobacteroides cellulosolvens ATCC 35603 = DSM 2933</name>
    <dbReference type="NCBI Taxonomy" id="398512"/>
    <lineage>
        <taxon>Bacteria</taxon>
        <taxon>Bacillati</taxon>
        <taxon>Bacillota</taxon>
        <taxon>Clostridia</taxon>
        <taxon>Eubacteriales</taxon>
        <taxon>Oscillospiraceae</taxon>
        <taxon>Pseudobacteroides</taxon>
    </lineage>
</organism>
<evidence type="ECO:0000313" key="2">
    <source>
        <dbReference type="Proteomes" id="UP000036923"/>
    </source>
</evidence>
<accession>A0A0L6JGL2</accession>
<dbReference type="EMBL" id="LGTC01000001">
    <property type="protein sequence ID" value="KNY25006.1"/>
    <property type="molecule type" value="Genomic_DNA"/>
</dbReference>
<dbReference type="AlphaFoldDB" id="A0A0L6JGL2"/>
<dbReference type="RefSeq" id="WP_036945497.1">
    <property type="nucleotide sequence ID" value="NZ_JQKC01000053.1"/>
</dbReference>